<dbReference type="Pfam" id="PF03352">
    <property type="entry name" value="Adenine_glyco"/>
    <property type="match status" value="1"/>
</dbReference>
<reference evidence="2 3" key="1">
    <citation type="journal article" date="2014" name="Int. J. Syst. Evol. Microbiol.">
        <title>Complete genome sequence of Corynebacterium casei LMG S-19264T (=DSM 44701T), isolated from a smear-ripened cheese.</title>
        <authorList>
            <consortium name="US DOE Joint Genome Institute (JGI-PGF)"/>
            <person name="Walter F."/>
            <person name="Albersmeier A."/>
            <person name="Kalinowski J."/>
            <person name="Ruckert C."/>
        </authorList>
    </citation>
    <scope>NUCLEOTIDE SEQUENCE [LARGE SCALE GENOMIC DNA]</scope>
    <source>
        <strain evidence="2 3">CGMCC 1.7286</strain>
    </source>
</reference>
<dbReference type="GO" id="GO:0046872">
    <property type="term" value="F:metal ion binding"/>
    <property type="evidence" value="ECO:0007669"/>
    <property type="project" value="UniProtKB-KW"/>
</dbReference>
<dbReference type="RefSeq" id="WP_229721781.1">
    <property type="nucleotide sequence ID" value="NZ_BMLT01000002.1"/>
</dbReference>
<protein>
    <recommendedName>
        <fullName evidence="4">DNA-3-methyladenine glycosylase I</fullName>
    </recommendedName>
</protein>
<evidence type="ECO:0000313" key="2">
    <source>
        <dbReference type="EMBL" id="GGO77484.1"/>
    </source>
</evidence>
<dbReference type="InterPro" id="IPR005019">
    <property type="entry name" value="Adenine_glyco"/>
</dbReference>
<dbReference type="InterPro" id="IPR011257">
    <property type="entry name" value="DNA_glycosylase"/>
</dbReference>
<dbReference type="Proteomes" id="UP000599578">
    <property type="component" value="Unassembled WGS sequence"/>
</dbReference>
<comment type="caution">
    <text evidence="2">The sequence shown here is derived from an EMBL/GenBank/DDBJ whole genome shotgun (WGS) entry which is preliminary data.</text>
</comment>
<keyword evidence="1" id="KW-0479">Metal-binding</keyword>
<dbReference type="EMBL" id="BMLT01000002">
    <property type="protein sequence ID" value="GGO77484.1"/>
    <property type="molecule type" value="Genomic_DNA"/>
</dbReference>
<evidence type="ECO:0000313" key="3">
    <source>
        <dbReference type="Proteomes" id="UP000599578"/>
    </source>
</evidence>
<proteinExistence type="predicted"/>
<dbReference type="AlphaFoldDB" id="A0A918DQK6"/>
<dbReference type="GO" id="GO:0006284">
    <property type="term" value="P:base-excision repair"/>
    <property type="evidence" value="ECO:0007669"/>
    <property type="project" value="InterPro"/>
</dbReference>
<feature type="binding site" evidence="1">
    <location>
        <position position="47"/>
    </location>
    <ligand>
        <name>Zn(2+)</name>
        <dbReference type="ChEBI" id="CHEBI:29105"/>
    </ligand>
</feature>
<dbReference type="Gene3D" id="1.10.340.30">
    <property type="entry name" value="Hypothetical protein, domain 2"/>
    <property type="match status" value="1"/>
</dbReference>
<feature type="binding site" evidence="1">
    <location>
        <position position="43"/>
    </location>
    <ligand>
        <name>Zn(2+)</name>
        <dbReference type="ChEBI" id="CHEBI:29105"/>
    </ligand>
</feature>
<organism evidence="2 3">
    <name type="scientific">Marinobacterium nitratireducens</name>
    <dbReference type="NCBI Taxonomy" id="518897"/>
    <lineage>
        <taxon>Bacteria</taxon>
        <taxon>Pseudomonadati</taxon>
        <taxon>Pseudomonadota</taxon>
        <taxon>Gammaproteobacteria</taxon>
        <taxon>Oceanospirillales</taxon>
        <taxon>Oceanospirillaceae</taxon>
        <taxon>Marinobacterium</taxon>
    </lineage>
</organism>
<evidence type="ECO:0008006" key="4">
    <source>
        <dbReference type="Google" id="ProtNLM"/>
    </source>
</evidence>
<name>A0A918DQK6_9GAMM</name>
<gene>
    <name evidence="2" type="ORF">GCM10011348_07130</name>
</gene>
<keyword evidence="3" id="KW-1185">Reference proteome</keyword>
<dbReference type="SUPFAM" id="SSF48150">
    <property type="entry name" value="DNA-glycosylase"/>
    <property type="match status" value="1"/>
</dbReference>
<keyword evidence="1" id="KW-0862">Zinc</keyword>
<evidence type="ECO:0000256" key="1">
    <source>
        <dbReference type="PIRSR" id="PIRSR605019-1"/>
    </source>
</evidence>
<dbReference type="GO" id="GO:0008725">
    <property type="term" value="F:DNA-3-methyladenine glycosylase activity"/>
    <property type="evidence" value="ECO:0007669"/>
    <property type="project" value="InterPro"/>
</dbReference>
<sequence>MVPCTQDAASRGEAFNLGRSFADGRPPTICYAYMQAVGLGNDHLIDCPCHAECAAEGEAFTLG</sequence>
<accession>A0A918DQK6</accession>